<accession>A0ABQ2RL23</accession>
<dbReference type="Proteomes" id="UP000634308">
    <property type="component" value="Unassembled WGS sequence"/>
</dbReference>
<evidence type="ECO:0000313" key="2">
    <source>
        <dbReference type="Proteomes" id="UP000634308"/>
    </source>
</evidence>
<name>A0ABQ2RL23_9DEIO</name>
<reference evidence="2" key="1">
    <citation type="journal article" date="2019" name="Int. J. Syst. Evol. Microbiol.">
        <title>The Global Catalogue of Microorganisms (GCM) 10K type strain sequencing project: providing services to taxonomists for standard genome sequencing and annotation.</title>
        <authorList>
            <consortium name="The Broad Institute Genomics Platform"/>
            <consortium name="The Broad Institute Genome Sequencing Center for Infectious Disease"/>
            <person name="Wu L."/>
            <person name="Ma J."/>
        </authorList>
    </citation>
    <scope>NUCLEOTIDE SEQUENCE [LARGE SCALE GENOMIC DNA]</scope>
    <source>
        <strain evidence="2">JCM 31404</strain>
    </source>
</reference>
<evidence type="ECO:0000313" key="1">
    <source>
        <dbReference type="EMBL" id="GGR45594.1"/>
    </source>
</evidence>
<organism evidence="1 2">
    <name type="scientific">Deinococcus seoulensis</name>
    <dbReference type="NCBI Taxonomy" id="1837379"/>
    <lineage>
        <taxon>Bacteria</taxon>
        <taxon>Thermotogati</taxon>
        <taxon>Deinococcota</taxon>
        <taxon>Deinococci</taxon>
        <taxon>Deinococcales</taxon>
        <taxon>Deinococcaceae</taxon>
        <taxon>Deinococcus</taxon>
    </lineage>
</organism>
<protein>
    <recommendedName>
        <fullName evidence="3">Lipoprotein</fullName>
    </recommendedName>
</protein>
<proteinExistence type="predicted"/>
<sequence>MQEIGLKAHFRRRSSGQLVDAFAYLLNVVWPGLIVRRPALPWSDHHIPHLSLDEWRFTPMKKIWLPLALTPVCLIVAGCGENLLDNAPVPTQLYFATTATDLAACGTIQVSGNVTNFASSPKPSQEQGSFHVGLKDGGYVRTAWTDDEVMTGAGTAPASLVMKRPGTYAYSIRSLFRYDWQLNLLCTSSGKTTSFNQSGTFKELHRAVVVRLTANQGNVAASFTESLESSTPAQLNLP</sequence>
<dbReference type="EMBL" id="BMQM01000001">
    <property type="protein sequence ID" value="GGR45594.1"/>
    <property type="molecule type" value="Genomic_DNA"/>
</dbReference>
<gene>
    <name evidence="1" type="ORF">GCM10008959_03490</name>
</gene>
<keyword evidence="2" id="KW-1185">Reference proteome</keyword>
<evidence type="ECO:0008006" key="3">
    <source>
        <dbReference type="Google" id="ProtNLM"/>
    </source>
</evidence>
<comment type="caution">
    <text evidence="1">The sequence shown here is derived from an EMBL/GenBank/DDBJ whole genome shotgun (WGS) entry which is preliminary data.</text>
</comment>